<reference evidence="1 3" key="1">
    <citation type="submission" date="2024-11" db="EMBL/GenBank/DDBJ databases">
        <title>Chromosome-level genome assembly of the freshwater bivalve Anodonta woodiana.</title>
        <authorList>
            <person name="Chen X."/>
        </authorList>
    </citation>
    <scope>NUCLEOTIDE SEQUENCE [LARGE SCALE GENOMIC DNA]</scope>
    <source>
        <strain evidence="1">MN2024</strain>
        <tissue evidence="1">Gills</tissue>
    </source>
</reference>
<keyword evidence="3" id="KW-1185">Reference proteome</keyword>
<dbReference type="EMBL" id="JBJQND010000017">
    <property type="protein sequence ID" value="KAL3842902.1"/>
    <property type="molecule type" value="Genomic_DNA"/>
</dbReference>
<dbReference type="Proteomes" id="UP001634394">
    <property type="component" value="Unassembled WGS sequence"/>
</dbReference>
<organism evidence="1 3">
    <name type="scientific">Sinanodonta woodiana</name>
    <name type="common">Chinese pond mussel</name>
    <name type="synonym">Anodonta woodiana</name>
    <dbReference type="NCBI Taxonomy" id="1069815"/>
    <lineage>
        <taxon>Eukaryota</taxon>
        <taxon>Metazoa</taxon>
        <taxon>Spiralia</taxon>
        <taxon>Lophotrochozoa</taxon>
        <taxon>Mollusca</taxon>
        <taxon>Bivalvia</taxon>
        <taxon>Autobranchia</taxon>
        <taxon>Heteroconchia</taxon>
        <taxon>Palaeoheterodonta</taxon>
        <taxon>Unionida</taxon>
        <taxon>Unionoidea</taxon>
        <taxon>Unionidae</taxon>
        <taxon>Unioninae</taxon>
        <taxon>Sinanodonta</taxon>
    </lineage>
</organism>
<protein>
    <submittedName>
        <fullName evidence="1">Uncharacterized protein</fullName>
    </submittedName>
</protein>
<evidence type="ECO:0000313" key="2">
    <source>
        <dbReference type="EMBL" id="KAL3842902.1"/>
    </source>
</evidence>
<dbReference type="AlphaFoldDB" id="A0ABD3U0H3"/>
<comment type="caution">
    <text evidence="1">The sequence shown here is derived from an EMBL/GenBank/DDBJ whole genome shotgun (WGS) entry which is preliminary data.</text>
</comment>
<accession>A0ABD3U0H3</accession>
<evidence type="ECO:0000313" key="3">
    <source>
        <dbReference type="Proteomes" id="UP001634394"/>
    </source>
</evidence>
<sequence length="65" mass="7609">MYVQVSACNSHTTNIQVKPKYDAEIINSKSGPYQMFVAAFRCKPIYVDKMMDLFKEFLNKYALFM</sequence>
<dbReference type="EMBL" id="JBJQND010000017">
    <property type="protein sequence ID" value="KAL3842899.1"/>
    <property type="molecule type" value="Genomic_DNA"/>
</dbReference>
<evidence type="ECO:0000313" key="1">
    <source>
        <dbReference type="EMBL" id="KAL3842899.1"/>
    </source>
</evidence>
<gene>
    <name evidence="1" type="ORF">ACJMK2_020874</name>
    <name evidence="2" type="ORF">ACJMK2_020877</name>
</gene>
<name>A0ABD3U0H3_SINWO</name>
<proteinExistence type="predicted"/>